<reference evidence="4" key="1">
    <citation type="submission" date="2016-10" db="EMBL/GenBank/DDBJ databases">
        <authorList>
            <person name="Varghese N."/>
            <person name="Submissions S."/>
        </authorList>
    </citation>
    <scope>NUCLEOTIDE SEQUENCE [LARGE SCALE GENOMIC DNA]</scope>
    <source>
        <strain evidence="4">CGMCC 4.3147</strain>
    </source>
</reference>
<dbReference type="STRING" id="380244.SAMN05216298_1436"/>
<dbReference type="Pfam" id="PF14018">
    <property type="entry name" value="DUF4234"/>
    <property type="match status" value="1"/>
</dbReference>
<dbReference type="RefSeq" id="WP_091045283.1">
    <property type="nucleotide sequence ID" value="NZ_FNGF01000002.1"/>
</dbReference>
<accession>A0A1G9EWB1</accession>
<evidence type="ECO:0000256" key="1">
    <source>
        <dbReference type="SAM" id="Phobius"/>
    </source>
</evidence>
<feature type="transmembrane region" description="Helical" evidence="1">
    <location>
        <begin position="12"/>
        <end position="29"/>
    </location>
</feature>
<evidence type="ECO:0000313" key="4">
    <source>
        <dbReference type="Proteomes" id="UP000198662"/>
    </source>
</evidence>
<feature type="transmembrane region" description="Helical" evidence="1">
    <location>
        <begin position="49"/>
        <end position="71"/>
    </location>
</feature>
<feature type="domain" description="DUF4234" evidence="2">
    <location>
        <begin position="9"/>
        <end position="78"/>
    </location>
</feature>
<gene>
    <name evidence="3" type="ORF">SAMN05216298_1436</name>
</gene>
<sequence>MPELKTRGPFAVWILSIVTFGIYYLVWFAKTTAEVKAVNPNGEKNVNPAPMVWSLLIGALTLFIWPIVNWFKFCASIRQEQEAAGLTPTFSTGLATLFVFLASTHVCYVQSQQNLVVAAVSAKRAAPAQPVAA</sequence>
<keyword evidence="1" id="KW-1133">Transmembrane helix</keyword>
<feature type="transmembrane region" description="Helical" evidence="1">
    <location>
        <begin position="83"/>
        <end position="102"/>
    </location>
</feature>
<dbReference type="OrthoDB" id="4945834at2"/>
<evidence type="ECO:0000259" key="2">
    <source>
        <dbReference type="Pfam" id="PF14018"/>
    </source>
</evidence>
<keyword evidence="4" id="KW-1185">Reference proteome</keyword>
<keyword evidence="1" id="KW-0472">Membrane</keyword>
<evidence type="ECO:0000313" key="3">
    <source>
        <dbReference type="EMBL" id="SDK80457.1"/>
    </source>
</evidence>
<dbReference type="EMBL" id="FNGF01000002">
    <property type="protein sequence ID" value="SDK80457.1"/>
    <property type="molecule type" value="Genomic_DNA"/>
</dbReference>
<dbReference type="InterPro" id="IPR025328">
    <property type="entry name" value="DUF4234"/>
</dbReference>
<proteinExistence type="predicted"/>
<dbReference type="Proteomes" id="UP000198662">
    <property type="component" value="Unassembled WGS sequence"/>
</dbReference>
<name>A0A1G9EWB1_9ACTN</name>
<protein>
    <recommendedName>
        <fullName evidence="2">DUF4234 domain-containing protein</fullName>
    </recommendedName>
</protein>
<dbReference type="AlphaFoldDB" id="A0A1G9EWB1"/>
<organism evidence="3 4">
    <name type="scientific">Glycomyces sambucus</name>
    <dbReference type="NCBI Taxonomy" id="380244"/>
    <lineage>
        <taxon>Bacteria</taxon>
        <taxon>Bacillati</taxon>
        <taxon>Actinomycetota</taxon>
        <taxon>Actinomycetes</taxon>
        <taxon>Glycomycetales</taxon>
        <taxon>Glycomycetaceae</taxon>
        <taxon>Glycomyces</taxon>
    </lineage>
</organism>
<keyword evidence="1" id="KW-0812">Transmembrane</keyword>